<sequence>MAIVSLTALMIAGVFTVFTAFLMFVTWPQRKQNRYKHLKFFATSFSAVLITLGAFLMFSSPSNMIIADHSYDVPDSLNTVEEKAEWHITAGLGQVTVENNDVVQNIDYSNNHLAAHLTTEDNVTTDLIRSSTLNRSALVLQRLSQIQDVEEIQLIWDIYFEPETGPGEFDTIFNMRFDQEVLSRVEWSTFNVENLEEISDDYWEEPRLTEEDD</sequence>
<name>A0A841PU26_9BACL</name>
<keyword evidence="1" id="KW-0812">Transmembrane</keyword>
<comment type="caution">
    <text evidence="2">The sequence shown here is derived from an EMBL/GenBank/DDBJ whole genome shotgun (WGS) entry which is preliminary data.</text>
</comment>
<feature type="transmembrane region" description="Helical" evidence="1">
    <location>
        <begin position="6"/>
        <end position="26"/>
    </location>
</feature>
<evidence type="ECO:0000313" key="3">
    <source>
        <dbReference type="Proteomes" id="UP000568839"/>
    </source>
</evidence>
<evidence type="ECO:0000256" key="1">
    <source>
        <dbReference type="SAM" id="Phobius"/>
    </source>
</evidence>
<reference evidence="2 3" key="1">
    <citation type="submission" date="2020-08" db="EMBL/GenBank/DDBJ databases">
        <title>Genomic Encyclopedia of Type Strains, Phase IV (KMG-IV): sequencing the most valuable type-strain genomes for metagenomic binning, comparative biology and taxonomic classification.</title>
        <authorList>
            <person name="Goeker M."/>
        </authorList>
    </citation>
    <scope>NUCLEOTIDE SEQUENCE [LARGE SCALE GENOMIC DNA]</scope>
    <source>
        <strain evidence="2 3">DSM 21769</strain>
    </source>
</reference>
<keyword evidence="3" id="KW-1185">Reference proteome</keyword>
<dbReference type="EMBL" id="JACHHJ010000004">
    <property type="protein sequence ID" value="MBB6450656.1"/>
    <property type="molecule type" value="Genomic_DNA"/>
</dbReference>
<dbReference type="Proteomes" id="UP000568839">
    <property type="component" value="Unassembled WGS sequence"/>
</dbReference>
<accession>A0A841PU26</accession>
<keyword evidence="1" id="KW-1133">Transmembrane helix</keyword>
<dbReference type="AlphaFoldDB" id="A0A841PU26"/>
<proteinExistence type="predicted"/>
<keyword evidence="1" id="KW-0472">Membrane</keyword>
<protein>
    <submittedName>
        <fullName evidence="2">Uncharacterized protein</fullName>
    </submittedName>
</protein>
<evidence type="ECO:0000313" key="2">
    <source>
        <dbReference type="EMBL" id="MBB6450656.1"/>
    </source>
</evidence>
<gene>
    <name evidence="2" type="ORF">HNR44_002646</name>
</gene>
<feature type="transmembrane region" description="Helical" evidence="1">
    <location>
        <begin position="38"/>
        <end position="58"/>
    </location>
</feature>
<organism evidence="2 3">
    <name type="scientific">Geomicrobium halophilum</name>
    <dbReference type="NCBI Taxonomy" id="549000"/>
    <lineage>
        <taxon>Bacteria</taxon>
        <taxon>Bacillati</taxon>
        <taxon>Bacillota</taxon>
        <taxon>Bacilli</taxon>
        <taxon>Bacillales</taxon>
        <taxon>Geomicrobium</taxon>
    </lineage>
</organism>
<dbReference type="RefSeq" id="WP_184404736.1">
    <property type="nucleotide sequence ID" value="NZ_JACHHJ010000004.1"/>
</dbReference>